<name>K6Y3Q6_9ALTE</name>
<dbReference type="EMBL" id="BAEQ01000013">
    <property type="protein sequence ID" value="GAC27434.1"/>
    <property type="molecule type" value="Genomic_DNA"/>
</dbReference>
<dbReference type="OrthoDB" id="6388517at2"/>
<evidence type="ECO:0000313" key="2">
    <source>
        <dbReference type="EMBL" id="GAC27434.1"/>
    </source>
</evidence>
<reference evidence="3" key="1">
    <citation type="journal article" date="2014" name="Environ. Microbiol.">
        <title>Comparative genomics of the marine bacterial genus Glaciecola reveals the high degree of genomic diversity and genomic characteristic for cold adaptation.</title>
        <authorList>
            <person name="Qin Q.L."/>
            <person name="Xie B.B."/>
            <person name="Yu Y."/>
            <person name="Shu Y.L."/>
            <person name="Rong J.C."/>
            <person name="Zhang Y.J."/>
            <person name="Zhao D.L."/>
            <person name="Chen X.L."/>
            <person name="Zhang X.Y."/>
            <person name="Chen B."/>
            <person name="Zhou B.C."/>
            <person name="Zhang Y.Z."/>
        </authorList>
    </citation>
    <scope>NUCLEOTIDE SEQUENCE [LARGE SCALE GENOMIC DNA]</scope>
    <source>
        <strain evidence="3">ACAM 615</strain>
    </source>
</reference>
<dbReference type="RefSeq" id="WP_006009016.1">
    <property type="nucleotide sequence ID" value="NZ_AUAV01000012.1"/>
</dbReference>
<feature type="chain" id="PRO_5003897084" evidence="1">
    <location>
        <begin position="20"/>
        <end position="373"/>
    </location>
</feature>
<gene>
    <name evidence="2" type="ORF">GPAL_0554</name>
</gene>
<protein>
    <submittedName>
        <fullName evidence="2">Uncharacterized protein</fullName>
    </submittedName>
</protein>
<evidence type="ECO:0000313" key="3">
    <source>
        <dbReference type="Proteomes" id="UP000006251"/>
    </source>
</evidence>
<keyword evidence="1" id="KW-0732">Signal</keyword>
<feature type="signal peptide" evidence="1">
    <location>
        <begin position="1"/>
        <end position="19"/>
    </location>
</feature>
<sequence>MKFVLPIVLLIMSTSSVIAFPSLDESAREPTAAFACKDCDLNAAKNIAIQNAPKNTCSIYQNSQNSTFCESITQTILVPVHNTENVFKFDVTTSIDSRNRPRVSVTSLMPLSTIESALMTKYIDFYKDFASAVNSASITSAELSPIPAYSLSNSAPYSSSGSNDCSSHPVSYFKGLNEKRDIRTELASRVTASIGGVTAVQYENEALVNSASVDVHVTGGGVSIGLQYVKNDLVITRGTSFENRLAFTANVYSDSTRGRTLFSLSLNPALTKIDGFKYSEIFGGGNIDMSDVAVTDCLREFLQDGEPVSPSTLPGGGDGTFDDPFVGPDIPDGGRLDWCGYRTSIRTCIEQPDGGQICTVSTYSFIAPCGRLN</sequence>
<comment type="caution">
    <text evidence="2">The sequence shown here is derived from an EMBL/GenBank/DDBJ whole genome shotgun (WGS) entry which is preliminary data.</text>
</comment>
<dbReference type="Proteomes" id="UP000006251">
    <property type="component" value="Unassembled WGS sequence"/>
</dbReference>
<proteinExistence type="predicted"/>
<dbReference type="AlphaFoldDB" id="K6Y3Q6"/>
<evidence type="ECO:0000256" key="1">
    <source>
        <dbReference type="SAM" id="SignalP"/>
    </source>
</evidence>
<keyword evidence="3" id="KW-1185">Reference proteome</keyword>
<accession>K6Y3Q6</accession>
<organism evidence="2 3">
    <name type="scientific">Brumicola pallidula DSM 14239 = ACAM 615</name>
    <dbReference type="NCBI Taxonomy" id="1121922"/>
    <lineage>
        <taxon>Bacteria</taxon>
        <taxon>Pseudomonadati</taxon>
        <taxon>Pseudomonadota</taxon>
        <taxon>Gammaproteobacteria</taxon>
        <taxon>Alteromonadales</taxon>
        <taxon>Alteromonadaceae</taxon>
        <taxon>Brumicola</taxon>
    </lineage>
</organism>